<sequence>MTKKKAIVIIDGSNFYYKLKELELLHKSLFDYHSFTKHICKSYTVVHKYYCIGKIKAKQEDTKAREMMAKQQSLVTRLQKDGFVIQYGFLLKTDHHFKEKGVDIQMAVDLMRSAYRNEYDVAFLVSSDSDLLPVVKEVQEIGKTVVYVGFAHQSSFALLKNCRESRLLTKADLLPFVSQR</sequence>
<dbReference type="PANTHER" id="PTHR35458">
    <property type="entry name" value="SLR0755 PROTEIN"/>
    <property type="match status" value="1"/>
</dbReference>
<dbReference type="PANTHER" id="PTHR35458:SF8">
    <property type="entry name" value="SLR0650 PROTEIN"/>
    <property type="match status" value="1"/>
</dbReference>
<feature type="domain" description="NYN" evidence="1">
    <location>
        <begin position="6"/>
        <end position="162"/>
    </location>
</feature>
<dbReference type="STRING" id="1618446.UV61_C0019G0034"/>
<dbReference type="InterPro" id="IPR021139">
    <property type="entry name" value="NYN"/>
</dbReference>
<protein>
    <recommendedName>
        <fullName evidence="1">NYN domain-containing protein</fullName>
    </recommendedName>
</protein>
<accession>A0A0G1CHK4</accession>
<dbReference type="AlphaFoldDB" id="A0A0G1CHK4"/>
<dbReference type="Proteomes" id="UP000034050">
    <property type="component" value="Unassembled WGS sequence"/>
</dbReference>
<evidence type="ECO:0000313" key="3">
    <source>
        <dbReference type="Proteomes" id="UP000034050"/>
    </source>
</evidence>
<evidence type="ECO:0000313" key="2">
    <source>
        <dbReference type="EMBL" id="KKS85270.1"/>
    </source>
</evidence>
<organism evidence="2 3">
    <name type="scientific">Candidatus Gottesmanbacteria bacterium GW2011_GWB1_43_11</name>
    <dbReference type="NCBI Taxonomy" id="1618446"/>
    <lineage>
        <taxon>Bacteria</taxon>
        <taxon>Candidatus Gottesmaniibacteriota</taxon>
    </lineage>
</organism>
<dbReference type="Gene3D" id="3.40.50.1010">
    <property type="entry name" value="5'-nuclease"/>
    <property type="match status" value="1"/>
</dbReference>
<dbReference type="InterPro" id="IPR047140">
    <property type="entry name" value="LabA"/>
</dbReference>
<gene>
    <name evidence="2" type="ORF">UV61_C0019G0034</name>
</gene>
<dbReference type="EMBL" id="LCFD01000019">
    <property type="protein sequence ID" value="KKS85270.1"/>
    <property type="molecule type" value="Genomic_DNA"/>
</dbReference>
<dbReference type="Pfam" id="PF01936">
    <property type="entry name" value="NYN"/>
    <property type="match status" value="1"/>
</dbReference>
<name>A0A0G1CHK4_9BACT</name>
<evidence type="ECO:0000259" key="1">
    <source>
        <dbReference type="Pfam" id="PF01936"/>
    </source>
</evidence>
<reference evidence="2 3" key="1">
    <citation type="journal article" date="2015" name="Nature">
        <title>rRNA introns, odd ribosomes, and small enigmatic genomes across a large radiation of phyla.</title>
        <authorList>
            <person name="Brown C.T."/>
            <person name="Hug L.A."/>
            <person name="Thomas B.C."/>
            <person name="Sharon I."/>
            <person name="Castelle C.J."/>
            <person name="Singh A."/>
            <person name="Wilkins M.J."/>
            <person name="Williams K.H."/>
            <person name="Banfield J.F."/>
        </authorList>
    </citation>
    <scope>NUCLEOTIDE SEQUENCE [LARGE SCALE GENOMIC DNA]</scope>
</reference>
<proteinExistence type="predicted"/>
<dbReference type="GO" id="GO:0004540">
    <property type="term" value="F:RNA nuclease activity"/>
    <property type="evidence" value="ECO:0007669"/>
    <property type="project" value="InterPro"/>
</dbReference>
<comment type="caution">
    <text evidence="2">The sequence shown here is derived from an EMBL/GenBank/DDBJ whole genome shotgun (WGS) entry which is preliminary data.</text>
</comment>